<reference evidence="2" key="1">
    <citation type="submission" date="2008-12" db="EMBL/GenBank/DDBJ databases">
        <title>Medicago truncatula full length cdna cloning project.</title>
        <authorList>
            <person name="Moskal W."/>
            <person name="Chan A."/>
            <person name="Cheung F."/>
            <person name="Xiao Y."/>
            <person name="Town C.D."/>
        </authorList>
    </citation>
    <scope>NUCLEOTIDE SEQUENCE</scope>
</reference>
<protein>
    <submittedName>
        <fullName evidence="2">Uncharacterized protein</fullName>
    </submittedName>
</protein>
<feature type="region of interest" description="Disordered" evidence="1">
    <location>
        <begin position="1"/>
        <end position="39"/>
    </location>
</feature>
<sequence>MNKLERPSPRRGPSLHAERMSPMISTGTMAQGRGFTHFG</sequence>
<proteinExistence type="evidence at transcript level"/>
<evidence type="ECO:0000313" key="2">
    <source>
        <dbReference type="EMBL" id="ACJ83500.1"/>
    </source>
</evidence>
<organism evidence="2">
    <name type="scientific">Medicago truncatula</name>
    <name type="common">Barrel medic</name>
    <name type="synonym">Medicago tribuloides</name>
    <dbReference type="NCBI Taxonomy" id="3880"/>
    <lineage>
        <taxon>Eukaryota</taxon>
        <taxon>Viridiplantae</taxon>
        <taxon>Streptophyta</taxon>
        <taxon>Embryophyta</taxon>
        <taxon>Tracheophyta</taxon>
        <taxon>Spermatophyta</taxon>
        <taxon>Magnoliopsida</taxon>
        <taxon>eudicotyledons</taxon>
        <taxon>Gunneridae</taxon>
        <taxon>Pentapetalae</taxon>
        <taxon>rosids</taxon>
        <taxon>fabids</taxon>
        <taxon>Fabales</taxon>
        <taxon>Fabaceae</taxon>
        <taxon>Papilionoideae</taxon>
        <taxon>50 kb inversion clade</taxon>
        <taxon>NPAAA clade</taxon>
        <taxon>Hologalegina</taxon>
        <taxon>IRL clade</taxon>
        <taxon>Trifolieae</taxon>
        <taxon>Medicago</taxon>
    </lineage>
</organism>
<accession>B7FFR6</accession>
<dbReference type="AlphaFoldDB" id="B7FFR6"/>
<name>B7FFR6_MEDTR</name>
<evidence type="ECO:0000256" key="1">
    <source>
        <dbReference type="SAM" id="MobiDB-lite"/>
    </source>
</evidence>
<dbReference type="EMBL" id="BT050831">
    <property type="protein sequence ID" value="ACJ83500.1"/>
    <property type="molecule type" value="mRNA"/>
</dbReference>